<keyword evidence="5" id="KW-0482">Metalloprotease</keyword>
<dbReference type="Pfam" id="PF09436">
    <property type="entry name" value="DUF2016"/>
    <property type="match status" value="1"/>
</dbReference>
<dbReference type="NCBIfam" id="TIGR03735">
    <property type="entry name" value="PRTRC_A"/>
    <property type="match status" value="1"/>
</dbReference>
<evidence type="ECO:0000256" key="1">
    <source>
        <dbReference type="ARBA" id="ARBA00022670"/>
    </source>
</evidence>
<evidence type="ECO:0000259" key="6">
    <source>
        <dbReference type="Pfam" id="PF09436"/>
    </source>
</evidence>
<dbReference type="SUPFAM" id="SSF102712">
    <property type="entry name" value="JAB1/MPN domain"/>
    <property type="match status" value="1"/>
</dbReference>
<gene>
    <name evidence="8" type="ORF">A9Y76_28030</name>
</gene>
<sequence length="212" mass="23993">MDSRDMFLQSQFPTLPMSKFADFERLAGVGHRFLVGSNGLALEVRRPWLYMRKLAMKNESGLVLPYGEVSETFELLCGQVPRDLLWQFAEQASKAGEIETAAWITWSEHTRKFRYRPLVERKASSAEVVVERPQLEPGEHLVVDLHSHGSSPAYFSSTDNKDDRGEVKFSVVYGLCHRCDLSEFDVAARLCALGITIPVSEQFSLEEVRHAA</sequence>
<keyword evidence="2" id="KW-0479">Metal-binding</keyword>
<dbReference type="OrthoDB" id="8558084at2"/>
<proteinExistence type="predicted"/>
<dbReference type="InterPro" id="IPR022499">
    <property type="entry name" value="PRTRC_protein-A"/>
</dbReference>
<evidence type="ECO:0000259" key="7">
    <source>
        <dbReference type="Pfam" id="PF14464"/>
    </source>
</evidence>
<dbReference type="GO" id="GO:0008237">
    <property type="term" value="F:metallopeptidase activity"/>
    <property type="evidence" value="ECO:0007669"/>
    <property type="project" value="UniProtKB-KW"/>
</dbReference>
<evidence type="ECO:0000313" key="8">
    <source>
        <dbReference type="EMBL" id="ANJ76446.1"/>
    </source>
</evidence>
<evidence type="ECO:0000313" key="9">
    <source>
        <dbReference type="Proteomes" id="UP000078572"/>
    </source>
</evidence>
<keyword evidence="1" id="KW-0645">Protease</keyword>
<geneLocation type="plasmid" evidence="9">
    <name>pri-1</name>
</geneLocation>
<name>A0A192A858_9RALS</name>
<dbReference type="GO" id="GO:0006508">
    <property type="term" value="P:proteolysis"/>
    <property type="evidence" value="ECO:0007669"/>
    <property type="project" value="UniProtKB-KW"/>
</dbReference>
<protein>
    <submittedName>
        <fullName evidence="8">PRTRC system protein A</fullName>
    </submittedName>
</protein>
<dbReference type="InterPro" id="IPR028090">
    <property type="entry name" value="JAB_dom_prok"/>
</dbReference>
<keyword evidence="8" id="KW-0614">Plasmid</keyword>
<dbReference type="Proteomes" id="UP000078572">
    <property type="component" value="Plasmid pRI-1"/>
</dbReference>
<dbReference type="GO" id="GO:0046872">
    <property type="term" value="F:metal ion binding"/>
    <property type="evidence" value="ECO:0007669"/>
    <property type="project" value="UniProtKB-KW"/>
</dbReference>
<keyword evidence="9" id="KW-1185">Reference proteome</keyword>
<dbReference type="Pfam" id="PF14464">
    <property type="entry name" value="Prok-JAB"/>
    <property type="match status" value="1"/>
</dbReference>
<dbReference type="InterPro" id="IPR018560">
    <property type="entry name" value="DUF2016"/>
</dbReference>
<organism evidence="8 9">
    <name type="scientific">Ralstonia insidiosa</name>
    <dbReference type="NCBI Taxonomy" id="190721"/>
    <lineage>
        <taxon>Bacteria</taxon>
        <taxon>Pseudomonadati</taxon>
        <taxon>Pseudomonadota</taxon>
        <taxon>Betaproteobacteria</taxon>
        <taxon>Burkholderiales</taxon>
        <taxon>Burkholderiaceae</taxon>
        <taxon>Ralstonia</taxon>
    </lineage>
</organism>
<feature type="domain" description="JAB" evidence="7">
    <location>
        <begin position="82"/>
        <end position="176"/>
    </location>
</feature>
<dbReference type="AlphaFoldDB" id="A0A192A858"/>
<reference evidence="9" key="1">
    <citation type="submission" date="2016-06" db="EMBL/GenBank/DDBJ databases">
        <authorList>
            <person name="Xu Y."/>
            <person name="Nagy A."/>
            <person name="Yan X."/>
            <person name="Kim S.W."/>
            <person name="Haley B."/>
            <person name="Liu N.T."/>
            <person name="Nou X."/>
        </authorList>
    </citation>
    <scope>NUCLEOTIDE SEQUENCE [LARGE SCALE GENOMIC DNA]</scope>
    <source>
        <strain evidence="9">ATCC 49129</strain>
        <plasmid evidence="9">pri-1</plasmid>
    </source>
</reference>
<keyword evidence="3" id="KW-0378">Hydrolase</keyword>
<keyword evidence="4" id="KW-0862">Zinc</keyword>
<evidence type="ECO:0000256" key="3">
    <source>
        <dbReference type="ARBA" id="ARBA00022801"/>
    </source>
</evidence>
<accession>A0A192A858</accession>
<evidence type="ECO:0000256" key="4">
    <source>
        <dbReference type="ARBA" id="ARBA00022833"/>
    </source>
</evidence>
<dbReference type="EMBL" id="CP016024">
    <property type="protein sequence ID" value="ANJ76446.1"/>
    <property type="molecule type" value="Genomic_DNA"/>
</dbReference>
<feature type="domain" description="DUF2016" evidence="6">
    <location>
        <begin position="2"/>
        <end position="75"/>
    </location>
</feature>
<evidence type="ECO:0000256" key="5">
    <source>
        <dbReference type="ARBA" id="ARBA00023049"/>
    </source>
</evidence>
<evidence type="ECO:0000256" key="2">
    <source>
        <dbReference type="ARBA" id="ARBA00022723"/>
    </source>
</evidence>